<protein>
    <submittedName>
        <fullName evidence="2">Uncharacterized protein</fullName>
    </submittedName>
</protein>
<feature type="compositionally biased region" description="Acidic residues" evidence="1">
    <location>
        <begin position="85"/>
        <end position="98"/>
    </location>
</feature>
<keyword evidence="3" id="KW-1185">Reference proteome</keyword>
<proteinExistence type="predicted"/>
<gene>
    <name evidence="2" type="ORF">C7M84_008256</name>
</gene>
<feature type="compositionally biased region" description="Basic and acidic residues" evidence="1">
    <location>
        <begin position="182"/>
        <end position="209"/>
    </location>
</feature>
<feature type="compositionally biased region" description="Basic and acidic residues" evidence="1">
    <location>
        <begin position="218"/>
        <end position="271"/>
    </location>
</feature>
<feature type="compositionally biased region" description="Basic and acidic residues" evidence="1">
    <location>
        <begin position="155"/>
        <end position="168"/>
    </location>
</feature>
<dbReference type="EMBL" id="QCYY01002039">
    <property type="protein sequence ID" value="ROT73310.1"/>
    <property type="molecule type" value="Genomic_DNA"/>
</dbReference>
<name>A0A3R7PPT7_PENVA</name>
<accession>A0A3R7PPT7</accession>
<evidence type="ECO:0000313" key="3">
    <source>
        <dbReference type="Proteomes" id="UP000283509"/>
    </source>
</evidence>
<dbReference type="AlphaFoldDB" id="A0A3R7PPT7"/>
<evidence type="ECO:0000313" key="2">
    <source>
        <dbReference type="EMBL" id="ROT73310.1"/>
    </source>
</evidence>
<sequence>MATERNSYGNRKHSHRTSYGNRKHSHRTIAESTAEDPAESTVAEPVIATEEPVMATEEPVMATESTVAEPTESPAEEPVMATESTAEDPAESTVEEPDVTTAQDPPGDPLGQATRTTTKEPQNRAGVAGNADIAQGEETPPEDARRSRGQAPPEDEVRGQRNDEREIVKALPTKRVPPPKPPRLDPKLLRTQKEGAKKGDDQRENTEGLKEEEEEWERVEGRAEKNVEKERKERNKGRDGDREENVGKNEEETKEKQQVKTREEIKEPERGDTEEETEEADRMEGIEDSEGEEDSPRGRAGLETSADVGAVPPKRPSPSRYFLSPLARLPRRRVQKRKKGLVLPFVSARDRAPEDYWVAHEEEASTLSQPPPFTCLRRG</sequence>
<evidence type="ECO:0000256" key="1">
    <source>
        <dbReference type="SAM" id="MobiDB-lite"/>
    </source>
</evidence>
<reference evidence="2 3" key="2">
    <citation type="submission" date="2019-01" db="EMBL/GenBank/DDBJ databases">
        <title>The decoding of complex shrimp genome reveals the adaptation for benthos swimmer, frequently molting mechanism and breeding impact on genome.</title>
        <authorList>
            <person name="Sun Y."/>
            <person name="Gao Y."/>
            <person name="Yu Y."/>
        </authorList>
    </citation>
    <scope>NUCLEOTIDE SEQUENCE [LARGE SCALE GENOMIC DNA]</scope>
    <source>
        <tissue evidence="2">Muscle</tissue>
    </source>
</reference>
<feature type="region of interest" description="Disordered" evidence="1">
    <location>
        <begin position="1"/>
        <end position="324"/>
    </location>
</feature>
<feature type="compositionally biased region" description="Basic residues" evidence="1">
    <location>
        <begin position="10"/>
        <end position="27"/>
    </location>
</feature>
<organism evidence="2 3">
    <name type="scientific">Penaeus vannamei</name>
    <name type="common">Whiteleg shrimp</name>
    <name type="synonym">Litopenaeus vannamei</name>
    <dbReference type="NCBI Taxonomy" id="6689"/>
    <lineage>
        <taxon>Eukaryota</taxon>
        <taxon>Metazoa</taxon>
        <taxon>Ecdysozoa</taxon>
        <taxon>Arthropoda</taxon>
        <taxon>Crustacea</taxon>
        <taxon>Multicrustacea</taxon>
        <taxon>Malacostraca</taxon>
        <taxon>Eumalacostraca</taxon>
        <taxon>Eucarida</taxon>
        <taxon>Decapoda</taxon>
        <taxon>Dendrobranchiata</taxon>
        <taxon>Penaeoidea</taxon>
        <taxon>Penaeidae</taxon>
        <taxon>Penaeus</taxon>
    </lineage>
</organism>
<reference evidence="2 3" key="1">
    <citation type="submission" date="2018-04" db="EMBL/GenBank/DDBJ databases">
        <authorList>
            <person name="Zhang X."/>
            <person name="Yuan J."/>
            <person name="Li F."/>
            <person name="Xiang J."/>
        </authorList>
    </citation>
    <scope>NUCLEOTIDE SEQUENCE [LARGE SCALE GENOMIC DNA]</scope>
    <source>
        <tissue evidence="2">Muscle</tissue>
    </source>
</reference>
<dbReference type="Proteomes" id="UP000283509">
    <property type="component" value="Unassembled WGS sequence"/>
</dbReference>
<comment type="caution">
    <text evidence="2">The sequence shown here is derived from an EMBL/GenBank/DDBJ whole genome shotgun (WGS) entry which is preliminary data.</text>
</comment>